<dbReference type="SMART" id="SM00421">
    <property type="entry name" value="HTH_LUXR"/>
    <property type="match status" value="1"/>
</dbReference>
<dbReference type="PANTHER" id="PTHR16305">
    <property type="entry name" value="TESTICULAR SOLUBLE ADENYLYL CYCLASE"/>
    <property type="match status" value="1"/>
</dbReference>
<evidence type="ECO:0000259" key="3">
    <source>
        <dbReference type="PROSITE" id="PS50043"/>
    </source>
</evidence>
<dbReference type="Gene3D" id="1.10.10.10">
    <property type="entry name" value="Winged helix-like DNA-binding domain superfamily/Winged helix DNA-binding domain"/>
    <property type="match status" value="1"/>
</dbReference>
<dbReference type="PROSITE" id="PS50043">
    <property type="entry name" value="HTH_LUXR_2"/>
    <property type="match status" value="1"/>
</dbReference>
<dbReference type="Proteomes" id="UP000733379">
    <property type="component" value="Unassembled WGS sequence"/>
</dbReference>
<evidence type="ECO:0000313" key="4">
    <source>
        <dbReference type="EMBL" id="MBU3068161.1"/>
    </source>
</evidence>
<evidence type="ECO:0000313" key="5">
    <source>
        <dbReference type="Proteomes" id="UP000733379"/>
    </source>
</evidence>
<protein>
    <submittedName>
        <fullName evidence="4">LuxR family transcriptional regulator</fullName>
    </submittedName>
</protein>
<keyword evidence="1" id="KW-0547">Nucleotide-binding</keyword>
<dbReference type="InterPro" id="IPR027417">
    <property type="entry name" value="P-loop_NTPase"/>
</dbReference>
<sequence length="911" mass="97087">MLYGRAEELALIDRLLADVRTGRSGAHVLSGPTGIGKSALLDYAATKAQGLRVIRVSGIELEAELPFAGLHLLLHPVLDRLGALPAPQAVALRSAFGLAPAQPGDRFIVGLAVLSMLAELAEDGPVLCLVDDAQWLDRSSTEALTFAARRLHHEGVLLLFAVRGDVRDTAGLTALGTRELTALDPDTAATLLDELHPELAPPVRARMLAETGGNPLALVELPSALSAEQRTGTAPAGSYDLATLPLTTRVQTAFGARAVGLDDAATALLLIAATEETGRLEIVLAAAAAYHAGPAELTRVEDSGLLVRHDDRVTFRHPLARAAVLGAAPAHRRMEAHRALATALAMCGTIEADDRAAWHRAAAATGPDDDIAAALEAAADRASDRGDHALAAAAMERAAAMTVDPVGGTRRLTCAAKAAAAAGDLRRTAALVRRAARGPLDERDAPHLDHLRAIVESEFGSRRHAARMLIDTADRAPADLAGTMLVDAIRNGVLVGDPELTERAATMLQRRRGRTPISEGMIGIARMLGGDDEAALHRLHACAAYAHSHSAELSPDERMNAAAMGLMTGLDVEARDLLTALVAEGREQFSLRVLPMRLHYLASAEYATGHHRDATVHAEEGLALADSVGQHHQMDGLRSILAWGAAQSGDELRCREFAEPTLAAALDRGELATALLATAALGLLDLGAGRYDRVLDRIESASRGPMGGHYMSVFFTPMRVEAAMRTGQPERIGGSLERLRRWADASRSPWIQGVYARCLAQMSSGDEAEAHFAAAVRLHEKGDRPLEAARSDLLYGEWLRRARRKTEARTRLRAALETFERIGAKVWADRARAELRATGDTGRQPAGASVLDLLTPQELQVVRLAARGLSNRDIGGQLFLSPRTVGYHLYKAYPKLGVAVRAELSALLDQL</sequence>
<dbReference type="RefSeq" id="WP_215924397.1">
    <property type="nucleotide sequence ID" value="NZ_JAHKNI010000032.1"/>
</dbReference>
<proteinExistence type="predicted"/>
<feature type="domain" description="HTH luxR-type" evidence="3">
    <location>
        <begin position="847"/>
        <end position="911"/>
    </location>
</feature>
<name>A0ABS6BED1_9NOCA</name>
<dbReference type="Pfam" id="PF00196">
    <property type="entry name" value="GerE"/>
    <property type="match status" value="1"/>
</dbReference>
<dbReference type="PRINTS" id="PR00038">
    <property type="entry name" value="HTHLUXR"/>
</dbReference>
<dbReference type="SUPFAM" id="SSF52540">
    <property type="entry name" value="P-loop containing nucleoside triphosphate hydrolases"/>
    <property type="match status" value="1"/>
</dbReference>
<dbReference type="PANTHER" id="PTHR16305:SF35">
    <property type="entry name" value="TRANSCRIPTIONAL ACTIVATOR DOMAIN"/>
    <property type="match status" value="1"/>
</dbReference>
<keyword evidence="2" id="KW-0067">ATP-binding</keyword>
<dbReference type="Gene3D" id="3.40.50.300">
    <property type="entry name" value="P-loop containing nucleotide triphosphate hydrolases"/>
    <property type="match status" value="1"/>
</dbReference>
<dbReference type="InterPro" id="IPR000792">
    <property type="entry name" value="Tscrpt_reg_LuxR_C"/>
</dbReference>
<dbReference type="SUPFAM" id="SSF46894">
    <property type="entry name" value="C-terminal effector domain of the bipartite response regulators"/>
    <property type="match status" value="1"/>
</dbReference>
<accession>A0ABS6BED1</accession>
<comment type="caution">
    <text evidence="4">The sequence shown here is derived from an EMBL/GenBank/DDBJ whole genome shotgun (WGS) entry which is preliminary data.</text>
</comment>
<dbReference type="InterPro" id="IPR016032">
    <property type="entry name" value="Sig_transdc_resp-reg_C-effctor"/>
</dbReference>
<evidence type="ECO:0000256" key="2">
    <source>
        <dbReference type="ARBA" id="ARBA00022840"/>
    </source>
</evidence>
<dbReference type="InterPro" id="IPR036388">
    <property type="entry name" value="WH-like_DNA-bd_sf"/>
</dbReference>
<dbReference type="InterPro" id="IPR041664">
    <property type="entry name" value="AAA_16"/>
</dbReference>
<organism evidence="4 5">
    <name type="scientific">Nocardia albiluteola</name>
    <dbReference type="NCBI Taxonomy" id="2842303"/>
    <lineage>
        <taxon>Bacteria</taxon>
        <taxon>Bacillati</taxon>
        <taxon>Actinomycetota</taxon>
        <taxon>Actinomycetes</taxon>
        <taxon>Mycobacteriales</taxon>
        <taxon>Nocardiaceae</taxon>
        <taxon>Nocardia</taxon>
    </lineage>
</organism>
<reference evidence="4 5" key="1">
    <citation type="submission" date="2021-06" db="EMBL/GenBank/DDBJ databases">
        <title>Actinomycetes sequencing.</title>
        <authorList>
            <person name="Shan Q."/>
        </authorList>
    </citation>
    <scope>NUCLEOTIDE SEQUENCE [LARGE SCALE GENOMIC DNA]</scope>
    <source>
        <strain evidence="4 5">NEAU-G5</strain>
    </source>
</reference>
<keyword evidence="5" id="KW-1185">Reference proteome</keyword>
<dbReference type="Pfam" id="PF13191">
    <property type="entry name" value="AAA_16"/>
    <property type="match status" value="1"/>
</dbReference>
<dbReference type="CDD" id="cd06170">
    <property type="entry name" value="LuxR_C_like"/>
    <property type="match status" value="1"/>
</dbReference>
<evidence type="ECO:0000256" key="1">
    <source>
        <dbReference type="ARBA" id="ARBA00022741"/>
    </source>
</evidence>
<gene>
    <name evidence="4" type="ORF">KO481_42430</name>
</gene>
<dbReference type="EMBL" id="JAHKNI010000032">
    <property type="protein sequence ID" value="MBU3068161.1"/>
    <property type="molecule type" value="Genomic_DNA"/>
</dbReference>